<reference evidence="2 3" key="1">
    <citation type="submission" date="2019-04" db="EMBL/GenBank/DDBJ databases">
        <title>Draft, Whole-Genome Sequence of the Anthracene-degrading Mycobacterium frederiksbergense LB501T, Isolated from a Polycyclic Aromatic Hydrocarbon (PAH)-Contaminated Soil.</title>
        <authorList>
            <person name="Augelletti F."/>
        </authorList>
    </citation>
    <scope>NUCLEOTIDE SEQUENCE [LARGE SCALE GENOMIC DNA]</scope>
    <source>
        <strain evidence="2 3">LB 501T</strain>
        <plasmid evidence="2 3">unnamed1</plasmid>
    </source>
</reference>
<accession>A0A6H0S0I6</accession>
<dbReference type="RefSeq" id="WP_168140343.1">
    <property type="nucleotide sequence ID" value="NZ_CP038797.1"/>
</dbReference>
<protein>
    <submittedName>
        <fullName evidence="2">Uncharacterized protein</fullName>
    </submittedName>
</protein>
<dbReference type="AlphaFoldDB" id="A0A6H0S0I6"/>
<sequence>MSDGKHSMQQFTEDEVAARVGLPGPIIAELIQPAVRAAGSSPDARRFGEADVIRAQVAALMLAYGVRWHWVHTAMQNAPTHPDALRAALDFWSDVVPSPHNPRNWPLPATALASALMALALLVGILLGMQVTAGASL</sequence>
<evidence type="ECO:0000256" key="1">
    <source>
        <dbReference type="SAM" id="Phobius"/>
    </source>
</evidence>
<name>A0A6H0S0I6_9MYCO</name>
<evidence type="ECO:0000313" key="3">
    <source>
        <dbReference type="Proteomes" id="UP000501849"/>
    </source>
</evidence>
<evidence type="ECO:0000313" key="2">
    <source>
        <dbReference type="EMBL" id="QIV79557.1"/>
    </source>
</evidence>
<organism evidence="2 3">
    <name type="scientific">Mycolicibacterium frederiksbergense</name>
    <dbReference type="NCBI Taxonomy" id="117567"/>
    <lineage>
        <taxon>Bacteria</taxon>
        <taxon>Bacillati</taxon>
        <taxon>Actinomycetota</taxon>
        <taxon>Actinomycetes</taxon>
        <taxon>Mycobacteriales</taxon>
        <taxon>Mycobacteriaceae</taxon>
        <taxon>Mycolicibacterium</taxon>
    </lineage>
</organism>
<keyword evidence="1" id="KW-0812">Transmembrane</keyword>
<keyword evidence="3" id="KW-1185">Reference proteome</keyword>
<keyword evidence="2" id="KW-0614">Plasmid</keyword>
<geneLocation type="plasmid" evidence="2 3">
    <name>unnamed1</name>
</geneLocation>
<dbReference type="KEGG" id="mfre:EXE63_00465"/>
<dbReference type="Proteomes" id="UP000501849">
    <property type="component" value="Plasmid unnamed1"/>
</dbReference>
<dbReference type="EMBL" id="CP038797">
    <property type="protein sequence ID" value="QIV79557.1"/>
    <property type="molecule type" value="Genomic_DNA"/>
</dbReference>
<keyword evidence="1" id="KW-0472">Membrane</keyword>
<feature type="transmembrane region" description="Helical" evidence="1">
    <location>
        <begin position="109"/>
        <end position="131"/>
    </location>
</feature>
<gene>
    <name evidence="2" type="ORF">EXE63_00465</name>
</gene>
<proteinExistence type="predicted"/>
<keyword evidence="1" id="KW-1133">Transmembrane helix</keyword>